<dbReference type="RefSeq" id="YP_009362150.1">
    <property type="nucleotide sequence ID" value="NC_034534.1"/>
</dbReference>
<keyword evidence="4" id="KW-0946">Virion</keyword>
<dbReference type="GO" id="GO:0019031">
    <property type="term" value="C:viral envelope"/>
    <property type="evidence" value="ECO:0007669"/>
    <property type="project" value="UniProtKB-KW"/>
</dbReference>
<sequence length="758" mass="87347">MKKTMELIKVIPVACLLYIFLSRHILVGQCKDKIQTGKNTSPPKSRNFKGSPPDSDSVLAKTNLTQEESKRLSNISQVLEKIEDRDLAEFKRIILDKNLEKSLSEDKDGKIHLNAPKCGENDSYRCHRVNKILENVNDNIDHLNDLLRKSSGSNLREKLRELDDSSEGGGKGSKSDGHGSFLLHYPITVGNWSELEDPTLIKCPSHHRNQIGHSGSDRRLDLDIIARRPRTSTFQTSVPGYICHGMRWTSSCNEMWYFVTYHDRAVTSITPNKLKCIQNIQAWKRGEHVKPYYPLEECNWNAETTKTVDYHMIIPYSLRVDPLSLQFEGEIFLDSQSCKPGDSLCFTDDNSKIWFPDDDDKLVATGHCPDESWDESSLTIHPEKMPNDWSNENTSWSQDYILKGILFGEKRVRRSCLLEFCGAMGLLFEDGEWWEISVYSADSKRESLTKLFLKEEGINRCNGTEERIGVAGKETDEKALLDAVLRKTGYEKCKAARYRLTENKHLRLDDLSYINPRDSVMWPAYRVRRQSEGSEKYFSLETAMSEYGMVQVTRSLQMLGQKCYGVENCSMIVGYNLGKEIRSDDWTPSGHPGVYVGINGLIRKDDENTSRIYYPPLSKEYESVFSDSGEMEDEAYIYKPEIKHKGNVNPKKDDEDSSEEEKKNKTPLDDLSDWWKKLKGEWKLIKGIIVSFLVFLGLYLIIKCCLKLRSVIKEKKIKKVVDEEKSLELKERRAEPNIYEEINETSRPRVRRGRNYFN</sequence>
<accession>A0A0D3R216</accession>
<dbReference type="KEGG" id="vg:37627363"/>
<keyword evidence="3" id="KW-0732">Signal</keyword>
<dbReference type="Pfam" id="PF00974">
    <property type="entry name" value="Rhabdo_glycop_FD"/>
    <property type="match status" value="1"/>
</dbReference>
<proteinExistence type="predicted"/>
<evidence type="ECO:0000256" key="8">
    <source>
        <dbReference type="ARBA" id="ARBA00023180"/>
    </source>
</evidence>
<evidence type="ECO:0000256" key="1">
    <source>
        <dbReference type="ARBA" id="ARBA00004563"/>
    </source>
</evidence>
<evidence type="ECO:0000256" key="4">
    <source>
        <dbReference type="ARBA" id="ARBA00022844"/>
    </source>
</evidence>
<evidence type="ECO:0000256" key="3">
    <source>
        <dbReference type="ARBA" id="ARBA00022729"/>
    </source>
</evidence>
<evidence type="ECO:0000313" key="13">
    <source>
        <dbReference type="EMBL" id="AJR28500.1"/>
    </source>
</evidence>
<evidence type="ECO:0000259" key="11">
    <source>
        <dbReference type="Pfam" id="PF00974"/>
    </source>
</evidence>
<dbReference type="SUPFAM" id="SSF161008">
    <property type="entry name" value="Viral glycoprotein ectodomain-like"/>
    <property type="match status" value="1"/>
</dbReference>
<feature type="transmembrane region" description="Helical" evidence="10">
    <location>
        <begin position="684"/>
        <end position="706"/>
    </location>
</feature>
<protein>
    <submittedName>
        <fullName evidence="13">Glycoprotein</fullName>
    </submittedName>
</protein>
<feature type="region of interest" description="Disordered" evidence="9">
    <location>
        <begin position="34"/>
        <end position="58"/>
    </location>
</feature>
<keyword evidence="8" id="KW-0325">Glycoprotein</keyword>
<evidence type="ECO:0000256" key="6">
    <source>
        <dbReference type="ARBA" id="ARBA00022989"/>
    </source>
</evidence>
<dbReference type="Proteomes" id="UP000145727">
    <property type="component" value="Segment"/>
</dbReference>
<evidence type="ECO:0000256" key="9">
    <source>
        <dbReference type="SAM" id="MobiDB-lite"/>
    </source>
</evidence>
<evidence type="ECO:0000313" key="14">
    <source>
        <dbReference type="Proteomes" id="UP000145727"/>
    </source>
</evidence>
<dbReference type="GO" id="GO:0055036">
    <property type="term" value="C:virion membrane"/>
    <property type="evidence" value="ECO:0007669"/>
    <property type="project" value="UniProtKB-SubCell"/>
</dbReference>
<dbReference type="Pfam" id="PF24833">
    <property type="entry name" value="Rhabdo_glycop_CD"/>
    <property type="match status" value="1"/>
</dbReference>
<dbReference type="InterPro" id="IPR055447">
    <property type="entry name" value="Rhabdo_glycop_CD"/>
</dbReference>
<keyword evidence="14" id="KW-1185">Reference proteome</keyword>
<feature type="region of interest" description="Disordered" evidence="9">
    <location>
        <begin position="647"/>
        <end position="666"/>
    </location>
</feature>
<dbReference type="InterPro" id="IPR001903">
    <property type="entry name" value="Rhabdo_glycop_FD"/>
</dbReference>
<keyword evidence="6 10" id="KW-1133">Transmembrane helix</keyword>
<feature type="domain" description="Spike glycoprotein fusion" evidence="11">
    <location>
        <begin position="238"/>
        <end position="335"/>
    </location>
</feature>
<dbReference type="GeneID" id="37627363"/>
<evidence type="ECO:0000256" key="2">
    <source>
        <dbReference type="ARBA" id="ARBA00022692"/>
    </source>
</evidence>
<organism evidence="13 14">
    <name type="scientific">Rochambeau virus</name>
    <dbReference type="NCBI Taxonomy" id="380435"/>
    <lineage>
        <taxon>Viruses</taxon>
        <taxon>Riboviria</taxon>
        <taxon>Orthornavirae</taxon>
        <taxon>Negarnaviricota</taxon>
        <taxon>Haploviricotina</taxon>
        <taxon>Monjiviricetes</taxon>
        <taxon>Mononegavirales</taxon>
        <taxon>Rhabdoviridae</taxon>
        <taxon>Alpharhabdovirinae</taxon>
        <taxon>Curiovirus</taxon>
        <taxon>Curiovirus rochambeau</taxon>
    </lineage>
</organism>
<dbReference type="Gene3D" id="2.30.29.130">
    <property type="match status" value="1"/>
</dbReference>
<evidence type="ECO:0000259" key="12">
    <source>
        <dbReference type="Pfam" id="PF24833"/>
    </source>
</evidence>
<keyword evidence="5" id="KW-0261">Viral envelope protein</keyword>
<name>A0A0D3R216_9RHAB</name>
<reference evidence="13 14" key="1">
    <citation type="journal article" date="2015" name="PLoS Pathog.">
        <title>Evolution of genome size and complexity in the rhabdoviridae.</title>
        <authorList>
            <person name="Walker P.J."/>
            <person name="Firth C."/>
            <person name="Widen S.G."/>
            <person name="Blasdell K.R."/>
            <person name="Guzman H."/>
            <person name="Wood T.G."/>
            <person name="Paradkar P.N."/>
            <person name="Holmes E.C."/>
            <person name="Tesh R.B."/>
            <person name="Vasilakis N."/>
        </authorList>
    </citation>
    <scope>NUCLEOTIDE SEQUENCE [LARGE SCALE GENOMIC DNA]</scope>
    <source>
        <strain evidence="13">CaAr16102</strain>
    </source>
</reference>
<feature type="domain" description="Spike glycoprotein G central" evidence="12">
    <location>
        <begin position="465"/>
        <end position="600"/>
    </location>
</feature>
<comment type="subcellular location">
    <subcellularLocation>
        <location evidence="1">Virion membrane</location>
        <topology evidence="1">Single-pass type I membrane protein</topology>
    </subcellularLocation>
</comment>
<keyword evidence="7 10" id="KW-0472">Membrane</keyword>
<evidence type="ECO:0000256" key="5">
    <source>
        <dbReference type="ARBA" id="ARBA00022879"/>
    </source>
</evidence>
<dbReference type="EMBL" id="KM205012">
    <property type="protein sequence ID" value="AJR28500.1"/>
    <property type="molecule type" value="Viral_cRNA"/>
</dbReference>
<evidence type="ECO:0000256" key="7">
    <source>
        <dbReference type="ARBA" id="ARBA00023136"/>
    </source>
</evidence>
<evidence type="ECO:0000256" key="10">
    <source>
        <dbReference type="SAM" id="Phobius"/>
    </source>
</evidence>
<keyword evidence="2 10" id="KW-0812">Transmembrane</keyword>
<dbReference type="OrthoDB" id="3693at10239"/>